<keyword evidence="2" id="KW-0690">Ribosome biogenesis</keyword>
<dbReference type="InterPro" id="IPR000629">
    <property type="entry name" value="RNA-helicase_DEAD-box_CS"/>
</dbReference>
<evidence type="ECO:0000259" key="12">
    <source>
        <dbReference type="PROSITE" id="PS51192"/>
    </source>
</evidence>
<dbReference type="CDD" id="cd18787">
    <property type="entry name" value="SF2_C_DEAD"/>
    <property type="match status" value="1"/>
</dbReference>
<protein>
    <recommendedName>
        <fullName evidence="10">ATP-dependent RNA helicase</fullName>
        <ecNumber evidence="10">3.6.4.13</ecNumber>
    </recommendedName>
</protein>
<evidence type="ECO:0000256" key="6">
    <source>
        <dbReference type="ARBA" id="ARBA00022806"/>
    </source>
</evidence>
<dbReference type="PROSITE" id="PS51195">
    <property type="entry name" value="Q_MOTIF"/>
    <property type="match status" value="1"/>
</dbReference>
<sequence length="855" mass="92708">MPAMAKLKRSGQPALANTKAATPALAVADTFTDLGLDADLVRHLDTKMDIRTPTQIQKVGIPALLHDQINSQDTDSPHRPTPLRDVFIQSLTGSGKTLTYLLPIVHRLLIASTPPPTTAQGGRLDYQAPSRSLGTFAIILVPTRELARQIYSNLETLLHLKLDPSLHRRHWMVPGIVIGGDNKNSEKARLRKGATILISTPGRLLDHLRSTQAFRVEHLKWLVLDEADRLLELGFEDTLRSILDLLGQRTSFATGTEPQRHYHNQTSGQSSFLHSPALPASRLTVLCSATLPNQVRRLAGDTLKNPVICYGSATKAKLATAASIADADLAAAVSDTDDDEAGTEATYTAPQQLEQSYLVVPAKQRLVALTSVLMNLFPFRVTGRDGQFLPVPPSSAATSGVQKAVVFVSSCDSVDYHHALLSRAPTPRFWPATEGLGPTADPPSVAIRTPKPPRNAEINEEEVAADRASRDATGRRKVKTMYQLADVSQILPGVHVYKLHGNLPQNVRTESYHHFSKSTASAILICTDVAARGLDFPHVNQIIQYDPPSEVASYVHRVGRTARQGRNGRALLFLLPSETEYLGILHAQGMRPAPASLDKAYQVLVRRRRKGRVADQAVNDVQMTYERWLGQSDRAATTTHSAATKPTPAKPVGLNDDDDQSIASSGNSSDDSSSDSDSSSDDEDEAVSALIEETDRQQNATATEAESITTPAHLADGTPVIQLAKSAYLSAVRAYATHAAAEKHIFHIRKLHLGHMAKAFALQETPTNVGQKASTKAGKPSQQNSQGDTATAGANGSGYQQKGYKRRSDEEPPPRKQKKMTDPFKRGSINTDEFSASPIVTTTVAAAKKKVRQAK</sequence>
<dbReference type="GO" id="GO:0005524">
    <property type="term" value="F:ATP binding"/>
    <property type="evidence" value="ECO:0007669"/>
    <property type="project" value="UniProtKB-UniRule"/>
</dbReference>
<feature type="domain" description="DEAD-box RNA helicase Q" evidence="14">
    <location>
        <begin position="29"/>
        <end position="58"/>
    </location>
</feature>
<dbReference type="Pfam" id="PF00270">
    <property type="entry name" value="DEAD"/>
    <property type="match status" value="1"/>
</dbReference>
<evidence type="ECO:0000259" key="14">
    <source>
        <dbReference type="PROSITE" id="PS51195"/>
    </source>
</evidence>
<proteinExistence type="inferred from homology"/>
<comment type="caution">
    <text evidence="15">The sequence shown here is derived from an EMBL/GenBank/DDBJ whole genome shotgun (WGS) entry which is preliminary data.</text>
</comment>
<dbReference type="GO" id="GO:0005730">
    <property type="term" value="C:nucleolus"/>
    <property type="evidence" value="ECO:0007669"/>
    <property type="project" value="UniProtKB-SubCell"/>
</dbReference>
<evidence type="ECO:0000256" key="2">
    <source>
        <dbReference type="ARBA" id="ARBA00022517"/>
    </source>
</evidence>
<dbReference type="SMART" id="SM00490">
    <property type="entry name" value="HELICc"/>
    <property type="match status" value="1"/>
</dbReference>
<dbReference type="SUPFAM" id="SSF52540">
    <property type="entry name" value="P-loop containing nucleoside triphosphate hydrolases"/>
    <property type="match status" value="1"/>
</dbReference>
<keyword evidence="16" id="KW-1185">Reference proteome</keyword>
<dbReference type="AlphaFoldDB" id="A0A9W8ACG7"/>
<evidence type="ECO:0000256" key="8">
    <source>
        <dbReference type="ARBA" id="ARBA00022884"/>
    </source>
</evidence>
<keyword evidence="6 10" id="KW-0347">Helicase</keyword>
<feature type="compositionally biased region" description="Basic and acidic residues" evidence="11">
    <location>
        <begin position="464"/>
        <end position="474"/>
    </location>
</feature>
<dbReference type="GO" id="GO:0016787">
    <property type="term" value="F:hydrolase activity"/>
    <property type="evidence" value="ECO:0007669"/>
    <property type="project" value="UniProtKB-KW"/>
</dbReference>
<feature type="short sequence motif" description="Q motif" evidence="9">
    <location>
        <begin position="29"/>
        <end position="58"/>
    </location>
</feature>
<keyword evidence="8 10" id="KW-0694">RNA-binding</keyword>
<evidence type="ECO:0000313" key="15">
    <source>
        <dbReference type="EMBL" id="KAJ1926607.1"/>
    </source>
</evidence>
<evidence type="ECO:0000256" key="11">
    <source>
        <dbReference type="SAM" id="MobiDB-lite"/>
    </source>
</evidence>
<comment type="subcellular location">
    <subcellularLocation>
        <location evidence="1">Nucleus</location>
        <location evidence="1">Nucleolus</location>
    </subcellularLocation>
</comment>
<dbReference type="PROSITE" id="PS51192">
    <property type="entry name" value="HELICASE_ATP_BIND_1"/>
    <property type="match status" value="1"/>
</dbReference>
<reference evidence="15" key="1">
    <citation type="submission" date="2022-07" db="EMBL/GenBank/DDBJ databases">
        <title>Phylogenomic reconstructions and comparative analyses of Kickxellomycotina fungi.</title>
        <authorList>
            <person name="Reynolds N.K."/>
            <person name="Stajich J.E."/>
            <person name="Barry K."/>
            <person name="Grigoriev I.V."/>
            <person name="Crous P."/>
            <person name="Smith M.E."/>
        </authorList>
    </citation>
    <scope>NUCLEOTIDE SEQUENCE</scope>
    <source>
        <strain evidence="15">RSA 861</strain>
    </source>
</reference>
<dbReference type="OrthoDB" id="422663at2759"/>
<dbReference type="GO" id="GO:0006364">
    <property type="term" value="P:rRNA processing"/>
    <property type="evidence" value="ECO:0007669"/>
    <property type="project" value="UniProtKB-KW"/>
</dbReference>
<comment type="domain">
    <text evidence="10">The Q motif is unique to and characteristic of the DEAD box family of RNA helicases and controls ATP binding and hydrolysis.</text>
</comment>
<dbReference type="Pfam" id="PF00271">
    <property type="entry name" value="Helicase_C"/>
    <property type="match status" value="1"/>
</dbReference>
<dbReference type="Pfam" id="PF13959">
    <property type="entry name" value="CTE_SPB4"/>
    <property type="match status" value="1"/>
</dbReference>
<evidence type="ECO:0000256" key="7">
    <source>
        <dbReference type="ARBA" id="ARBA00022840"/>
    </source>
</evidence>
<evidence type="ECO:0000256" key="3">
    <source>
        <dbReference type="ARBA" id="ARBA00022552"/>
    </source>
</evidence>
<dbReference type="PROSITE" id="PS00039">
    <property type="entry name" value="DEAD_ATP_HELICASE"/>
    <property type="match status" value="1"/>
</dbReference>
<dbReference type="InterPro" id="IPR027417">
    <property type="entry name" value="P-loop_NTPase"/>
</dbReference>
<dbReference type="InterPro" id="IPR001650">
    <property type="entry name" value="Helicase_C-like"/>
</dbReference>
<dbReference type="EMBL" id="JANBPT010000160">
    <property type="protein sequence ID" value="KAJ1926607.1"/>
    <property type="molecule type" value="Genomic_DNA"/>
</dbReference>
<evidence type="ECO:0000256" key="4">
    <source>
        <dbReference type="ARBA" id="ARBA00022741"/>
    </source>
</evidence>
<feature type="domain" description="Helicase ATP-binding" evidence="12">
    <location>
        <begin position="77"/>
        <end position="309"/>
    </location>
</feature>
<dbReference type="InterPro" id="IPR014014">
    <property type="entry name" value="RNA_helicase_DEAD_Q_motif"/>
</dbReference>
<dbReference type="GO" id="GO:0003723">
    <property type="term" value="F:RNA binding"/>
    <property type="evidence" value="ECO:0007669"/>
    <property type="project" value="UniProtKB-UniRule"/>
</dbReference>
<organism evidence="15 16">
    <name type="scientific">Tieghemiomyces parasiticus</name>
    <dbReference type="NCBI Taxonomy" id="78921"/>
    <lineage>
        <taxon>Eukaryota</taxon>
        <taxon>Fungi</taxon>
        <taxon>Fungi incertae sedis</taxon>
        <taxon>Zoopagomycota</taxon>
        <taxon>Kickxellomycotina</taxon>
        <taxon>Dimargaritomycetes</taxon>
        <taxon>Dimargaritales</taxon>
        <taxon>Dimargaritaceae</taxon>
        <taxon>Tieghemiomyces</taxon>
    </lineage>
</organism>
<dbReference type="GO" id="GO:0003724">
    <property type="term" value="F:RNA helicase activity"/>
    <property type="evidence" value="ECO:0007669"/>
    <property type="project" value="UniProtKB-EC"/>
</dbReference>
<feature type="region of interest" description="Disordered" evidence="11">
    <location>
        <begin position="767"/>
        <end position="839"/>
    </location>
</feature>
<dbReference type="PROSITE" id="PS51194">
    <property type="entry name" value="HELICASE_CTER"/>
    <property type="match status" value="1"/>
</dbReference>
<evidence type="ECO:0000256" key="1">
    <source>
        <dbReference type="ARBA" id="ARBA00004604"/>
    </source>
</evidence>
<dbReference type="EC" id="3.6.4.13" evidence="10"/>
<keyword evidence="3" id="KW-0698">rRNA processing</keyword>
<feature type="compositionally biased region" description="Acidic residues" evidence="11">
    <location>
        <begin position="672"/>
        <end position="686"/>
    </location>
</feature>
<evidence type="ECO:0000313" key="16">
    <source>
        <dbReference type="Proteomes" id="UP001150569"/>
    </source>
</evidence>
<feature type="region of interest" description="Disordered" evidence="11">
    <location>
        <begin position="636"/>
        <end position="687"/>
    </location>
</feature>
<name>A0A9W8ACG7_9FUNG</name>
<accession>A0A9W8ACG7</accession>
<dbReference type="SMART" id="SM00487">
    <property type="entry name" value="DEXDc"/>
    <property type="match status" value="1"/>
</dbReference>
<dbReference type="Proteomes" id="UP001150569">
    <property type="component" value="Unassembled WGS sequence"/>
</dbReference>
<dbReference type="PANTHER" id="PTHR24031">
    <property type="entry name" value="RNA HELICASE"/>
    <property type="match status" value="1"/>
</dbReference>
<comment type="function">
    <text evidence="10">RNA helicase.</text>
</comment>
<keyword evidence="4 10" id="KW-0547">Nucleotide-binding</keyword>
<evidence type="ECO:0000259" key="13">
    <source>
        <dbReference type="PROSITE" id="PS51194"/>
    </source>
</evidence>
<dbReference type="SMART" id="SM01178">
    <property type="entry name" value="DUF4217"/>
    <property type="match status" value="1"/>
</dbReference>
<keyword evidence="5 10" id="KW-0378">Hydrolase</keyword>
<evidence type="ECO:0000256" key="10">
    <source>
        <dbReference type="RuleBase" id="RU365068"/>
    </source>
</evidence>
<feature type="compositionally biased region" description="Low complexity" evidence="11">
    <location>
        <begin position="661"/>
        <end position="671"/>
    </location>
</feature>
<dbReference type="InterPro" id="IPR011545">
    <property type="entry name" value="DEAD/DEAH_box_helicase_dom"/>
</dbReference>
<comment type="similarity">
    <text evidence="10">Belongs to the DEAD box helicase family.</text>
</comment>
<dbReference type="InterPro" id="IPR025313">
    <property type="entry name" value="SPB4-like_CTE"/>
</dbReference>
<evidence type="ECO:0000256" key="5">
    <source>
        <dbReference type="ARBA" id="ARBA00022801"/>
    </source>
</evidence>
<feature type="compositionally biased region" description="Basic and acidic residues" evidence="11">
    <location>
        <begin position="806"/>
        <end position="825"/>
    </location>
</feature>
<comment type="catalytic activity">
    <reaction evidence="10">
        <text>ATP + H2O = ADP + phosphate + H(+)</text>
        <dbReference type="Rhea" id="RHEA:13065"/>
        <dbReference type="ChEBI" id="CHEBI:15377"/>
        <dbReference type="ChEBI" id="CHEBI:15378"/>
        <dbReference type="ChEBI" id="CHEBI:30616"/>
        <dbReference type="ChEBI" id="CHEBI:43474"/>
        <dbReference type="ChEBI" id="CHEBI:456216"/>
        <dbReference type="EC" id="3.6.4.13"/>
    </reaction>
</comment>
<dbReference type="InterPro" id="IPR014001">
    <property type="entry name" value="Helicase_ATP-bd"/>
</dbReference>
<dbReference type="Gene3D" id="3.40.50.300">
    <property type="entry name" value="P-loop containing nucleotide triphosphate hydrolases"/>
    <property type="match status" value="2"/>
</dbReference>
<gene>
    <name evidence="15" type="primary">DBP7_1</name>
    <name evidence="15" type="ORF">IWQ60_003651</name>
</gene>
<keyword evidence="7 10" id="KW-0067">ATP-binding</keyword>
<feature type="domain" description="Helicase C-terminal" evidence="13">
    <location>
        <begin position="457"/>
        <end position="605"/>
    </location>
</feature>
<feature type="compositionally biased region" description="Polar residues" evidence="11">
    <location>
        <begin position="767"/>
        <end position="800"/>
    </location>
</feature>
<evidence type="ECO:0000256" key="9">
    <source>
        <dbReference type="PROSITE-ProRule" id="PRU00552"/>
    </source>
</evidence>
<feature type="region of interest" description="Disordered" evidence="11">
    <location>
        <begin position="434"/>
        <end position="474"/>
    </location>
</feature>